<evidence type="ECO:0000313" key="3">
    <source>
        <dbReference type="Proteomes" id="UP000636960"/>
    </source>
</evidence>
<feature type="signal peptide" evidence="1">
    <location>
        <begin position="1"/>
        <end position="27"/>
    </location>
</feature>
<dbReference type="EMBL" id="BOMV01000049">
    <property type="protein sequence ID" value="GIE96671.1"/>
    <property type="molecule type" value="Genomic_DNA"/>
</dbReference>
<protein>
    <submittedName>
        <fullName evidence="2">Uncharacterized protein</fullName>
    </submittedName>
</protein>
<name>A0A919K4W8_9ACTN</name>
<dbReference type="SUPFAM" id="SSF50998">
    <property type="entry name" value="Quinoprotein alcohol dehydrogenase-like"/>
    <property type="match status" value="2"/>
</dbReference>
<evidence type="ECO:0000313" key="2">
    <source>
        <dbReference type="EMBL" id="GIE96671.1"/>
    </source>
</evidence>
<feature type="chain" id="PRO_5037249008" evidence="1">
    <location>
        <begin position="28"/>
        <end position="377"/>
    </location>
</feature>
<comment type="caution">
    <text evidence="2">The sequence shown here is derived from an EMBL/GenBank/DDBJ whole genome shotgun (WGS) entry which is preliminary data.</text>
</comment>
<evidence type="ECO:0000256" key="1">
    <source>
        <dbReference type="SAM" id="SignalP"/>
    </source>
</evidence>
<accession>A0A919K4W8</accession>
<organism evidence="2 3">
    <name type="scientific">Paractinoplanes rishiriensis</name>
    <dbReference type="NCBI Taxonomy" id="1050105"/>
    <lineage>
        <taxon>Bacteria</taxon>
        <taxon>Bacillati</taxon>
        <taxon>Actinomycetota</taxon>
        <taxon>Actinomycetes</taxon>
        <taxon>Micromonosporales</taxon>
        <taxon>Micromonosporaceae</taxon>
        <taxon>Paractinoplanes</taxon>
    </lineage>
</organism>
<proteinExistence type="predicted"/>
<gene>
    <name evidence="2" type="ORF">Ari01nite_41360</name>
</gene>
<dbReference type="AlphaFoldDB" id="A0A919K4W8"/>
<dbReference type="RefSeq" id="WP_239162882.1">
    <property type="nucleotide sequence ID" value="NZ_BOMV01000049.1"/>
</dbReference>
<dbReference type="Gene3D" id="2.130.10.10">
    <property type="entry name" value="YVTN repeat-like/Quinoprotein amine dehydrogenase"/>
    <property type="match status" value="1"/>
</dbReference>
<sequence length="377" mass="38439">MTYRGKTLSTGLAAATLALAVAGPAQAKMTDGMPSFNGTVLTVAYVGNVAYLGGDFTAAIVRGKQVSRGRLAAIDARTGNLLSWAPMADGRVKSLVAAGGSIYLAGDFGTVGGQKRDSLARVDATSGAVSSTFKHTISGRPYAIAAAGNRLYVGGAITAVNGKARGRLASFNLTTGALDTRWTPTVDDQVETIAAGGGRVYVGGKFHKVNNIGGYDRLVALDPATAALVPGFKPRPPVITYALAVTADSVYSAHGGKGGRVSAYTVGGQLRWSATFDGNAQAVTVLGDTVYAGGHFDRACSTARTGSQGSCVDGADDRVKLAALAVSDGHLLEWRADANGVEGVLALASNPELGTVAMGGAFTVVDGRTQKRFAQFS</sequence>
<keyword evidence="3" id="KW-1185">Reference proteome</keyword>
<keyword evidence="1" id="KW-0732">Signal</keyword>
<reference evidence="2" key="1">
    <citation type="submission" date="2021-01" db="EMBL/GenBank/DDBJ databases">
        <title>Whole genome shotgun sequence of Actinoplanes rishiriensis NBRC 108556.</title>
        <authorList>
            <person name="Komaki H."/>
            <person name="Tamura T."/>
        </authorList>
    </citation>
    <scope>NUCLEOTIDE SEQUENCE</scope>
    <source>
        <strain evidence="2">NBRC 108556</strain>
    </source>
</reference>
<dbReference type="InterPro" id="IPR015943">
    <property type="entry name" value="WD40/YVTN_repeat-like_dom_sf"/>
</dbReference>
<dbReference type="InterPro" id="IPR011047">
    <property type="entry name" value="Quinoprotein_ADH-like_sf"/>
</dbReference>
<dbReference type="Proteomes" id="UP000636960">
    <property type="component" value="Unassembled WGS sequence"/>
</dbReference>